<sequence>MRLNLIQEEHTSMAGGKKKKSNCELDLELLKQLVNLVTILKKENKEIKAKTAKLTKEYKGIKARLTKVETDITFLKKEENKGIEARLTKVETELEEIQKMLSPSKQ</sequence>
<proteinExistence type="predicted"/>
<reference evidence="2 3" key="1">
    <citation type="submission" date="2014-04" db="EMBL/GenBank/DDBJ databases">
        <title>Evolutionary Origins and Diversification of the Mycorrhizal Mutualists.</title>
        <authorList>
            <consortium name="DOE Joint Genome Institute"/>
            <consortium name="Mycorrhizal Genomics Consortium"/>
            <person name="Kohler A."/>
            <person name="Kuo A."/>
            <person name="Nagy L.G."/>
            <person name="Floudas D."/>
            <person name="Copeland A."/>
            <person name="Barry K.W."/>
            <person name="Cichocki N."/>
            <person name="Veneault-Fourrey C."/>
            <person name="LaButti K."/>
            <person name="Lindquist E.A."/>
            <person name="Lipzen A."/>
            <person name="Lundell T."/>
            <person name="Morin E."/>
            <person name="Murat C."/>
            <person name="Riley R."/>
            <person name="Ohm R."/>
            <person name="Sun H."/>
            <person name="Tunlid A."/>
            <person name="Henrissat B."/>
            <person name="Grigoriev I.V."/>
            <person name="Hibbett D.S."/>
            <person name="Martin F."/>
        </authorList>
    </citation>
    <scope>NUCLEOTIDE SEQUENCE [LARGE SCALE GENOMIC DNA]</scope>
    <source>
        <strain evidence="2 3">Koide BX008</strain>
    </source>
</reference>
<gene>
    <name evidence="2" type="ORF">M378DRAFT_167839</name>
</gene>
<organism evidence="2 3">
    <name type="scientific">Amanita muscaria (strain Koide BX008)</name>
    <dbReference type="NCBI Taxonomy" id="946122"/>
    <lineage>
        <taxon>Eukaryota</taxon>
        <taxon>Fungi</taxon>
        <taxon>Dikarya</taxon>
        <taxon>Basidiomycota</taxon>
        <taxon>Agaricomycotina</taxon>
        <taxon>Agaricomycetes</taxon>
        <taxon>Agaricomycetidae</taxon>
        <taxon>Agaricales</taxon>
        <taxon>Pluteineae</taxon>
        <taxon>Amanitaceae</taxon>
        <taxon>Amanita</taxon>
    </lineage>
</organism>
<dbReference type="AlphaFoldDB" id="A0A0C2T2M7"/>
<dbReference type="HOGENOM" id="CLU_2222581_0_0_1"/>
<dbReference type="EMBL" id="KN818294">
    <property type="protein sequence ID" value="KIL60734.1"/>
    <property type="molecule type" value="Genomic_DNA"/>
</dbReference>
<evidence type="ECO:0000313" key="3">
    <source>
        <dbReference type="Proteomes" id="UP000054549"/>
    </source>
</evidence>
<feature type="coiled-coil region" evidence="1">
    <location>
        <begin position="30"/>
        <end position="100"/>
    </location>
</feature>
<name>A0A0C2T2M7_AMAMK</name>
<protein>
    <submittedName>
        <fullName evidence="2">Uncharacterized protein</fullName>
    </submittedName>
</protein>
<keyword evidence="1" id="KW-0175">Coiled coil</keyword>
<dbReference type="Gene3D" id="1.20.5.340">
    <property type="match status" value="1"/>
</dbReference>
<accession>A0A0C2T2M7</accession>
<evidence type="ECO:0000256" key="1">
    <source>
        <dbReference type="SAM" id="Coils"/>
    </source>
</evidence>
<evidence type="ECO:0000313" key="2">
    <source>
        <dbReference type="EMBL" id="KIL60734.1"/>
    </source>
</evidence>
<dbReference type="InParanoid" id="A0A0C2T2M7"/>
<keyword evidence="3" id="KW-1185">Reference proteome</keyword>
<dbReference type="Proteomes" id="UP000054549">
    <property type="component" value="Unassembled WGS sequence"/>
</dbReference>